<organism evidence="1">
    <name type="scientific">Arundo donax</name>
    <name type="common">Giant reed</name>
    <name type="synonym">Donax arundinaceus</name>
    <dbReference type="NCBI Taxonomy" id="35708"/>
    <lineage>
        <taxon>Eukaryota</taxon>
        <taxon>Viridiplantae</taxon>
        <taxon>Streptophyta</taxon>
        <taxon>Embryophyta</taxon>
        <taxon>Tracheophyta</taxon>
        <taxon>Spermatophyta</taxon>
        <taxon>Magnoliopsida</taxon>
        <taxon>Liliopsida</taxon>
        <taxon>Poales</taxon>
        <taxon>Poaceae</taxon>
        <taxon>PACMAD clade</taxon>
        <taxon>Arundinoideae</taxon>
        <taxon>Arundineae</taxon>
        <taxon>Arundo</taxon>
    </lineage>
</organism>
<reference evidence="1" key="2">
    <citation type="journal article" date="2015" name="Data Brief">
        <title>Shoot transcriptome of the giant reed, Arundo donax.</title>
        <authorList>
            <person name="Barrero R.A."/>
            <person name="Guerrero F.D."/>
            <person name="Moolhuijzen P."/>
            <person name="Goolsby J.A."/>
            <person name="Tidwell J."/>
            <person name="Bellgard S.E."/>
            <person name="Bellgard M.I."/>
        </authorList>
    </citation>
    <scope>NUCLEOTIDE SEQUENCE</scope>
    <source>
        <tissue evidence="1">Shoot tissue taken approximately 20 cm above the soil surface</tissue>
    </source>
</reference>
<sequence length="33" mass="3740">MIYGLTTDNEDKNYKCSSVSANGQLQTIEHIEH</sequence>
<protein>
    <submittedName>
        <fullName evidence="1">Uncharacterized protein</fullName>
    </submittedName>
</protein>
<evidence type="ECO:0000313" key="1">
    <source>
        <dbReference type="EMBL" id="JAD28299.1"/>
    </source>
</evidence>
<proteinExistence type="predicted"/>
<dbReference type="EMBL" id="GBRH01269596">
    <property type="protein sequence ID" value="JAD28299.1"/>
    <property type="molecule type" value="Transcribed_RNA"/>
</dbReference>
<accession>A0A0A8YNJ0</accession>
<name>A0A0A8YNJ0_ARUDO</name>
<reference evidence="1" key="1">
    <citation type="submission" date="2014-09" db="EMBL/GenBank/DDBJ databases">
        <authorList>
            <person name="Magalhaes I.L.F."/>
            <person name="Oliveira U."/>
            <person name="Santos F.R."/>
            <person name="Vidigal T.H.D.A."/>
            <person name="Brescovit A.D."/>
            <person name="Santos A.J."/>
        </authorList>
    </citation>
    <scope>NUCLEOTIDE SEQUENCE</scope>
    <source>
        <tissue evidence="1">Shoot tissue taken approximately 20 cm above the soil surface</tissue>
    </source>
</reference>
<dbReference type="AlphaFoldDB" id="A0A0A8YNJ0"/>